<gene>
    <name evidence="5" type="ORF">UFOPK2754_03015</name>
    <name evidence="6" type="ORF">UFOPK3139_00405</name>
    <name evidence="7" type="ORF">UFOPK3543_01448</name>
    <name evidence="8" type="ORF">UFOPK3967_00319</name>
</gene>
<dbReference type="Gene3D" id="1.10.10.60">
    <property type="entry name" value="Homeodomain-like"/>
    <property type="match status" value="1"/>
</dbReference>
<keyword evidence="2" id="KW-0238">DNA-binding</keyword>
<evidence type="ECO:0000313" key="6">
    <source>
        <dbReference type="EMBL" id="CAB4816649.1"/>
    </source>
</evidence>
<evidence type="ECO:0000256" key="3">
    <source>
        <dbReference type="ARBA" id="ARBA00023163"/>
    </source>
</evidence>
<evidence type="ECO:0000256" key="2">
    <source>
        <dbReference type="ARBA" id="ARBA00023125"/>
    </source>
</evidence>
<protein>
    <submittedName>
        <fullName evidence="5">Unannotated protein</fullName>
    </submittedName>
</protein>
<dbReference type="PANTHER" id="PTHR30055">
    <property type="entry name" value="HTH-TYPE TRANSCRIPTIONAL REGULATOR RUTR"/>
    <property type="match status" value="1"/>
</dbReference>
<dbReference type="InterPro" id="IPR023772">
    <property type="entry name" value="DNA-bd_HTH_TetR-type_CS"/>
</dbReference>
<feature type="domain" description="HTH tetR-type" evidence="4">
    <location>
        <begin position="12"/>
        <end position="72"/>
    </location>
</feature>
<dbReference type="PROSITE" id="PS01081">
    <property type="entry name" value="HTH_TETR_1"/>
    <property type="match status" value="1"/>
</dbReference>
<dbReference type="EMBL" id="CAFBOS010000011">
    <property type="protein sequence ID" value="CAB4980308.1"/>
    <property type="molecule type" value="Genomic_DNA"/>
</dbReference>
<dbReference type="SUPFAM" id="SSF46689">
    <property type="entry name" value="Homeodomain-like"/>
    <property type="match status" value="1"/>
</dbReference>
<dbReference type="InterPro" id="IPR009057">
    <property type="entry name" value="Homeodomain-like_sf"/>
</dbReference>
<proteinExistence type="predicted"/>
<dbReference type="Pfam" id="PF00440">
    <property type="entry name" value="TetR_N"/>
    <property type="match status" value="1"/>
</dbReference>
<evidence type="ECO:0000313" key="5">
    <source>
        <dbReference type="EMBL" id="CAB4769481.1"/>
    </source>
</evidence>
<dbReference type="Pfam" id="PF17754">
    <property type="entry name" value="TetR_C_14"/>
    <property type="match status" value="1"/>
</dbReference>
<evidence type="ECO:0000313" key="7">
    <source>
        <dbReference type="EMBL" id="CAB4910230.1"/>
    </source>
</evidence>
<evidence type="ECO:0000313" key="8">
    <source>
        <dbReference type="EMBL" id="CAB4980308.1"/>
    </source>
</evidence>
<dbReference type="PROSITE" id="PS50977">
    <property type="entry name" value="HTH_TETR_2"/>
    <property type="match status" value="1"/>
</dbReference>
<dbReference type="AlphaFoldDB" id="A0A6J6VB03"/>
<dbReference type="GO" id="GO:0000976">
    <property type="term" value="F:transcription cis-regulatory region binding"/>
    <property type="evidence" value="ECO:0007669"/>
    <property type="project" value="TreeGrafter"/>
</dbReference>
<evidence type="ECO:0000259" key="4">
    <source>
        <dbReference type="PROSITE" id="PS50977"/>
    </source>
</evidence>
<keyword evidence="1" id="KW-0805">Transcription regulation</keyword>
<dbReference type="InterPro" id="IPR041347">
    <property type="entry name" value="MftR_C"/>
</dbReference>
<dbReference type="EMBL" id="CAFABA010000010">
    <property type="protein sequence ID" value="CAB4816649.1"/>
    <property type="molecule type" value="Genomic_DNA"/>
</dbReference>
<organism evidence="5">
    <name type="scientific">freshwater metagenome</name>
    <dbReference type="NCBI Taxonomy" id="449393"/>
    <lineage>
        <taxon>unclassified sequences</taxon>
        <taxon>metagenomes</taxon>
        <taxon>ecological metagenomes</taxon>
    </lineage>
</organism>
<accession>A0A6J6VB03</accession>
<dbReference type="InterPro" id="IPR050109">
    <property type="entry name" value="HTH-type_TetR-like_transc_reg"/>
</dbReference>
<dbReference type="GO" id="GO:0003700">
    <property type="term" value="F:DNA-binding transcription factor activity"/>
    <property type="evidence" value="ECO:0007669"/>
    <property type="project" value="TreeGrafter"/>
</dbReference>
<keyword evidence="3" id="KW-0804">Transcription</keyword>
<reference evidence="5" key="1">
    <citation type="submission" date="2020-05" db="EMBL/GenBank/DDBJ databases">
        <authorList>
            <person name="Chiriac C."/>
            <person name="Salcher M."/>
            <person name="Ghai R."/>
            <person name="Kavagutti S V."/>
        </authorList>
    </citation>
    <scope>NUCLEOTIDE SEQUENCE</scope>
</reference>
<dbReference type="PANTHER" id="PTHR30055:SF238">
    <property type="entry name" value="MYCOFACTOCIN BIOSYNTHESIS TRANSCRIPTIONAL REGULATOR MFTR-RELATED"/>
    <property type="match status" value="1"/>
</dbReference>
<sequence length="209" mass="22812">MVSCGLRERKKEATHAAIQRAALELFEKQGYDATTVEEIAGAADVSARTFFRYFESKIDLVIERKESAPGQTRGPLAELLAARPTEEAPLAAMQNMAQDALTASLAEGGDILMRQLRVVLDTPALRALALDHFNDHRTELTEGFATRLGVPVDDLAPRVLAAVFSETLWVVVEEWVTRGAHPDLLGPLLDDAFAALRDPVRLGDRVPLG</sequence>
<name>A0A6J6VB03_9ZZZZ</name>
<evidence type="ECO:0000256" key="1">
    <source>
        <dbReference type="ARBA" id="ARBA00023015"/>
    </source>
</evidence>
<dbReference type="PRINTS" id="PR00455">
    <property type="entry name" value="HTHTETR"/>
</dbReference>
<dbReference type="InterPro" id="IPR001647">
    <property type="entry name" value="HTH_TetR"/>
</dbReference>
<dbReference type="EMBL" id="CAEZYR010000171">
    <property type="protein sequence ID" value="CAB4769481.1"/>
    <property type="molecule type" value="Genomic_DNA"/>
</dbReference>
<dbReference type="EMBL" id="CAFBMH010000048">
    <property type="protein sequence ID" value="CAB4910230.1"/>
    <property type="molecule type" value="Genomic_DNA"/>
</dbReference>
<dbReference type="Gene3D" id="1.10.357.10">
    <property type="entry name" value="Tetracycline Repressor, domain 2"/>
    <property type="match status" value="1"/>
</dbReference>